<proteinExistence type="predicted"/>
<dbReference type="InterPro" id="IPR001647">
    <property type="entry name" value="HTH_TetR"/>
</dbReference>
<evidence type="ECO:0000259" key="3">
    <source>
        <dbReference type="PROSITE" id="PS50977"/>
    </source>
</evidence>
<dbReference type="PROSITE" id="PS50977">
    <property type="entry name" value="HTH_TETR_2"/>
    <property type="match status" value="1"/>
</dbReference>
<dbReference type="SUPFAM" id="SSF46689">
    <property type="entry name" value="Homeodomain-like"/>
    <property type="match status" value="1"/>
</dbReference>
<feature type="domain" description="HTH tetR-type" evidence="3">
    <location>
        <begin position="11"/>
        <end position="71"/>
    </location>
</feature>
<feature type="DNA-binding region" description="H-T-H motif" evidence="2">
    <location>
        <begin position="34"/>
        <end position="53"/>
    </location>
</feature>
<dbReference type="RefSeq" id="WP_125755115.1">
    <property type="nucleotide sequence ID" value="NZ_JBHTOK010000078.1"/>
</dbReference>
<evidence type="ECO:0000313" key="4">
    <source>
        <dbReference type="EMBL" id="MFD1442055.1"/>
    </source>
</evidence>
<organism evidence="4 5">
    <name type="scientific">Lacticaseibacillus hegangensis</name>
    <dbReference type="NCBI Taxonomy" id="2486010"/>
    <lineage>
        <taxon>Bacteria</taxon>
        <taxon>Bacillati</taxon>
        <taxon>Bacillota</taxon>
        <taxon>Bacilli</taxon>
        <taxon>Lactobacillales</taxon>
        <taxon>Lactobacillaceae</taxon>
        <taxon>Lacticaseibacillus</taxon>
    </lineage>
</organism>
<dbReference type="Proteomes" id="UP001597212">
    <property type="component" value="Unassembled WGS sequence"/>
</dbReference>
<keyword evidence="5" id="KW-1185">Reference proteome</keyword>
<reference evidence="5" key="1">
    <citation type="journal article" date="2019" name="Int. J. Syst. Evol. Microbiol.">
        <title>The Global Catalogue of Microorganisms (GCM) 10K type strain sequencing project: providing services to taxonomists for standard genome sequencing and annotation.</title>
        <authorList>
            <consortium name="The Broad Institute Genomics Platform"/>
            <consortium name="The Broad Institute Genome Sequencing Center for Infectious Disease"/>
            <person name="Wu L."/>
            <person name="Ma J."/>
        </authorList>
    </citation>
    <scope>NUCLEOTIDE SEQUENCE [LARGE SCALE GENOMIC DNA]</scope>
    <source>
        <strain evidence="5">CCM 8912</strain>
    </source>
</reference>
<accession>A0ABW4CZR9</accession>
<dbReference type="InterPro" id="IPR009057">
    <property type="entry name" value="Homeodomain-like_sf"/>
</dbReference>
<dbReference type="EMBL" id="JBHTOK010000078">
    <property type="protein sequence ID" value="MFD1442055.1"/>
    <property type="molecule type" value="Genomic_DNA"/>
</dbReference>
<dbReference type="Gene3D" id="1.10.357.10">
    <property type="entry name" value="Tetracycline Repressor, domain 2"/>
    <property type="match status" value="1"/>
</dbReference>
<evidence type="ECO:0000256" key="1">
    <source>
        <dbReference type="ARBA" id="ARBA00023125"/>
    </source>
</evidence>
<comment type="caution">
    <text evidence="4">The sequence shown here is derived from an EMBL/GenBank/DDBJ whole genome shotgun (WGS) entry which is preliminary data.</text>
</comment>
<protein>
    <submittedName>
        <fullName evidence="4">TetR/AcrR family transcriptional regulator</fullName>
    </submittedName>
</protein>
<dbReference type="Pfam" id="PF00440">
    <property type="entry name" value="TetR_N"/>
    <property type="match status" value="1"/>
</dbReference>
<sequence>MVLPTFEHLDEEKRARIRQALLNEFSHYPLADAQVARIVKDAGIARGAFYKYFTDLTDAYQYLFGIAMGVIHRGMPQRPTAGNVDEYIAALRQFVETTSQCEYRELIQQHFRYNEGYLGEAPTRLIPGGDAKQWAFTVLYHQTVKDIMLAPDTAEARIAQLRIALTRGSEGE</sequence>
<keyword evidence="1 2" id="KW-0238">DNA-binding</keyword>
<evidence type="ECO:0000256" key="2">
    <source>
        <dbReference type="PROSITE-ProRule" id="PRU00335"/>
    </source>
</evidence>
<evidence type="ECO:0000313" key="5">
    <source>
        <dbReference type="Proteomes" id="UP001597212"/>
    </source>
</evidence>
<name>A0ABW4CZR9_9LACO</name>
<gene>
    <name evidence="4" type="ORF">ACFQ5K_11765</name>
</gene>